<evidence type="ECO:0000256" key="8">
    <source>
        <dbReference type="ARBA" id="ARBA00022853"/>
    </source>
</evidence>
<protein>
    <recommendedName>
        <fullName evidence="3">DNA helicase</fullName>
        <ecNumber evidence="3">3.6.4.12</ecNumber>
    </recommendedName>
</protein>
<dbReference type="EC" id="3.6.4.12" evidence="3"/>
<evidence type="ECO:0000259" key="12">
    <source>
        <dbReference type="PROSITE" id="PS51194"/>
    </source>
</evidence>
<dbReference type="Gene3D" id="3.40.50.10810">
    <property type="entry name" value="Tandem AAA-ATPase domain"/>
    <property type="match status" value="1"/>
</dbReference>
<evidence type="ECO:0000256" key="2">
    <source>
        <dbReference type="ARBA" id="ARBA00007025"/>
    </source>
</evidence>
<accession>A0A9P6NBQ1</accession>
<dbReference type="GO" id="GO:0003678">
    <property type="term" value="F:DNA helicase activity"/>
    <property type="evidence" value="ECO:0007669"/>
    <property type="project" value="UniProtKB-EC"/>
</dbReference>
<dbReference type="AlphaFoldDB" id="A0A9P6NBQ1"/>
<evidence type="ECO:0000256" key="4">
    <source>
        <dbReference type="ARBA" id="ARBA00022741"/>
    </source>
</evidence>
<dbReference type="PROSITE" id="PS51194">
    <property type="entry name" value="HELICASE_CTER"/>
    <property type="match status" value="1"/>
</dbReference>
<dbReference type="SUPFAM" id="SSF52540">
    <property type="entry name" value="P-loop containing nucleoside triphosphate hydrolases"/>
    <property type="match status" value="2"/>
</dbReference>
<keyword evidence="7" id="KW-0067">ATP-binding</keyword>
<keyword evidence="10" id="KW-0539">Nucleus</keyword>
<evidence type="ECO:0000256" key="7">
    <source>
        <dbReference type="ARBA" id="ARBA00022840"/>
    </source>
</evidence>
<evidence type="ECO:0000259" key="11">
    <source>
        <dbReference type="PROSITE" id="PS51192"/>
    </source>
</evidence>
<evidence type="ECO:0000256" key="10">
    <source>
        <dbReference type="ARBA" id="ARBA00023242"/>
    </source>
</evidence>
<dbReference type="Pfam" id="PF00176">
    <property type="entry name" value="SNF2-rel_dom"/>
    <property type="match status" value="1"/>
</dbReference>
<dbReference type="CDD" id="cd18793">
    <property type="entry name" value="SF2_C_SNF"/>
    <property type="match status" value="1"/>
</dbReference>
<feature type="domain" description="Helicase C-terminal" evidence="12">
    <location>
        <begin position="501"/>
        <end position="659"/>
    </location>
</feature>
<evidence type="ECO:0000313" key="14">
    <source>
        <dbReference type="Proteomes" id="UP000886653"/>
    </source>
</evidence>
<name>A0A9P6NBQ1_9BASI</name>
<dbReference type="OrthoDB" id="5857104at2759"/>
<dbReference type="InterPro" id="IPR001650">
    <property type="entry name" value="Helicase_C-like"/>
</dbReference>
<evidence type="ECO:0000256" key="1">
    <source>
        <dbReference type="ARBA" id="ARBA00004123"/>
    </source>
</evidence>
<dbReference type="PROSITE" id="PS51192">
    <property type="entry name" value="HELICASE_ATP_BIND_1"/>
    <property type="match status" value="1"/>
</dbReference>
<reference evidence="13" key="1">
    <citation type="submission" date="2013-11" db="EMBL/GenBank/DDBJ databases">
        <title>Genome sequence of the fusiform rust pathogen reveals effectors for host alternation and coevolution with pine.</title>
        <authorList>
            <consortium name="DOE Joint Genome Institute"/>
            <person name="Smith K."/>
            <person name="Pendleton A."/>
            <person name="Kubisiak T."/>
            <person name="Anderson C."/>
            <person name="Salamov A."/>
            <person name="Aerts A."/>
            <person name="Riley R."/>
            <person name="Clum A."/>
            <person name="Lindquist E."/>
            <person name="Ence D."/>
            <person name="Campbell M."/>
            <person name="Kronenberg Z."/>
            <person name="Feau N."/>
            <person name="Dhillon B."/>
            <person name="Hamelin R."/>
            <person name="Burleigh J."/>
            <person name="Smith J."/>
            <person name="Yandell M."/>
            <person name="Nelson C."/>
            <person name="Grigoriev I."/>
            <person name="Davis J."/>
        </authorList>
    </citation>
    <scope>NUCLEOTIDE SEQUENCE</scope>
    <source>
        <strain evidence="13">G11</strain>
    </source>
</reference>
<evidence type="ECO:0000256" key="3">
    <source>
        <dbReference type="ARBA" id="ARBA00012551"/>
    </source>
</evidence>
<dbReference type="SMART" id="SM00490">
    <property type="entry name" value="HELICc"/>
    <property type="match status" value="1"/>
</dbReference>
<dbReference type="Pfam" id="PF00271">
    <property type="entry name" value="Helicase_C"/>
    <property type="match status" value="1"/>
</dbReference>
<dbReference type="EMBL" id="MU167414">
    <property type="protein sequence ID" value="KAG0140885.1"/>
    <property type="molecule type" value="Genomic_DNA"/>
</dbReference>
<dbReference type="InterPro" id="IPR049730">
    <property type="entry name" value="SNF2/RAD54-like_C"/>
</dbReference>
<dbReference type="InterPro" id="IPR000330">
    <property type="entry name" value="SNF2_N"/>
</dbReference>
<dbReference type="GO" id="GO:0005694">
    <property type="term" value="C:chromosome"/>
    <property type="evidence" value="ECO:0007669"/>
    <property type="project" value="UniProtKB-ARBA"/>
</dbReference>
<feature type="domain" description="Helicase ATP-binding" evidence="11">
    <location>
        <begin position="137"/>
        <end position="304"/>
    </location>
</feature>
<dbReference type="Proteomes" id="UP000886653">
    <property type="component" value="Unassembled WGS sequence"/>
</dbReference>
<dbReference type="FunFam" id="3.40.50.10810:FF:000014">
    <property type="entry name" value="SWI/SNF-related matrix-associated actin-dependent regulator of chromatin subfamily A containing DEAD/H box 1"/>
    <property type="match status" value="1"/>
</dbReference>
<evidence type="ECO:0000313" key="13">
    <source>
        <dbReference type="EMBL" id="KAG0140885.1"/>
    </source>
</evidence>
<comment type="caution">
    <text evidence="13">The sequence shown here is derived from an EMBL/GenBank/DDBJ whole genome shotgun (WGS) entry which is preliminary data.</text>
</comment>
<dbReference type="GO" id="GO:0016787">
    <property type="term" value="F:hydrolase activity"/>
    <property type="evidence" value="ECO:0007669"/>
    <property type="project" value="UniProtKB-KW"/>
</dbReference>
<keyword evidence="6" id="KW-0347">Helicase</keyword>
<keyword evidence="4" id="KW-0547">Nucleotide-binding</keyword>
<dbReference type="GO" id="GO:0005524">
    <property type="term" value="F:ATP binding"/>
    <property type="evidence" value="ECO:0007669"/>
    <property type="project" value="UniProtKB-KW"/>
</dbReference>
<keyword evidence="14" id="KW-1185">Reference proteome</keyword>
<gene>
    <name evidence="13" type="ORF">CROQUDRAFT_52577</name>
</gene>
<dbReference type="Gene3D" id="3.40.50.300">
    <property type="entry name" value="P-loop containing nucleotide triphosphate hydrolases"/>
    <property type="match status" value="1"/>
</dbReference>
<dbReference type="SMART" id="SM00487">
    <property type="entry name" value="DEXDc"/>
    <property type="match status" value="1"/>
</dbReference>
<keyword evidence="8" id="KW-0156">Chromatin regulator</keyword>
<keyword evidence="5" id="KW-0378">Hydrolase</keyword>
<comment type="similarity">
    <text evidence="2">Belongs to the SNF2/RAD54 helicase family.</text>
</comment>
<organism evidence="13 14">
    <name type="scientific">Cronartium quercuum f. sp. fusiforme G11</name>
    <dbReference type="NCBI Taxonomy" id="708437"/>
    <lineage>
        <taxon>Eukaryota</taxon>
        <taxon>Fungi</taxon>
        <taxon>Dikarya</taxon>
        <taxon>Basidiomycota</taxon>
        <taxon>Pucciniomycotina</taxon>
        <taxon>Pucciniomycetes</taxon>
        <taxon>Pucciniales</taxon>
        <taxon>Coleosporiaceae</taxon>
        <taxon>Cronartium</taxon>
    </lineage>
</organism>
<evidence type="ECO:0000256" key="9">
    <source>
        <dbReference type="ARBA" id="ARBA00023125"/>
    </source>
</evidence>
<dbReference type="GO" id="GO:0003677">
    <property type="term" value="F:DNA binding"/>
    <property type="evidence" value="ECO:0007669"/>
    <property type="project" value="UniProtKB-KW"/>
</dbReference>
<proteinExistence type="inferred from homology"/>
<sequence>MRVFKNLACTIEQAKIIASLRPFEDPEDLRKKLRKQKGVSSAVFNQYQEVMKGFIEVDRVLTKCEEHGAELSRIMKIWAGIDPTRERLDESAVELVELAHNDPTDPALSNYIYTQPSSVPSGIKLKSYQLLGLNWLNLLYNKGISAVLSDEMGLGKTAQVVAFLSNLKLNNKPGPHLVIVPASTLENWIREFKTFSSNLTVRTYYGSQVERADLRYELKSLEDLDVLVTTYNIASGAPEDRKFLDKMRFETCVYDEGHQLKNSESKKYKDLMRMRVGWRLLLTGTPLQNNLQELVSLLSFILPTIFEHAKEDLKMIFKVPVESQANLLAQTRITRAKKMMAPFVLRRKKAQVLSELPKKIEEIIECTLSESQEQIYQEVLSRSKKVLLGKEEAEEDNLKKKKKQQQQLAKGALSTNILMELRKAANHPMLFRRIFDDKKIREIAQNCLKEVEFHDRDVSLMIEDMEVMTDYELHLFCTEYKHLKKFALQNEEWMESGKILKLKELIIKSKESGSRVLVFSQFTQMLSILEKVLKTIGIKYLTLTGSTSVSERQPLVDEFTSDESITVFLLSTKAGGLGINLVAADTVVIYDQDFNPHNDRQAEDRAYRLGQKRDVRVMRFVTKQTIEEDIWKLAQTKLALDTSVSKDQTGAEVTEKAVKSSLMASLRERMKD</sequence>
<dbReference type="GO" id="GO:0140658">
    <property type="term" value="F:ATP-dependent chromatin remodeler activity"/>
    <property type="evidence" value="ECO:0007669"/>
    <property type="project" value="UniProtKB-ARBA"/>
</dbReference>
<dbReference type="GO" id="GO:0005634">
    <property type="term" value="C:nucleus"/>
    <property type="evidence" value="ECO:0007669"/>
    <property type="project" value="UniProtKB-SubCell"/>
</dbReference>
<comment type="subcellular location">
    <subcellularLocation>
        <location evidence="1">Nucleus</location>
    </subcellularLocation>
</comment>
<keyword evidence="9" id="KW-0238">DNA-binding</keyword>
<dbReference type="InterPro" id="IPR014001">
    <property type="entry name" value="Helicase_ATP-bd"/>
</dbReference>
<dbReference type="InterPro" id="IPR027417">
    <property type="entry name" value="P-loop_NTPase"/>
</dbReference>
<evidence type="ECO:0000256" key="5">
    <source>
        <dbReference type="ARBA" id="ARBA00022801"/>
    </source>
</evidence>
<dbReference type="PANTHER" id="PTHR10799">
    <property type="entry name" value="SNF2/RAD54 HELICASE FAMILY"/>
    <property type="match status" value="1"/>
</dbReference>
<dbReference type="InterPro" id="IPR038718">
    <property type="entry name" value="SNF2-like_sf"/>
</dbReference>
<evidence type="ECO:0000256" key="6">
    <source>
        <dbReference type="ARBA" id="ARBA00022806"/>
    </source>
</evidence>